<dbReference type="EMBL" id="MIGA01000059">
    <property type="protein sequence ID" value="OSY38400.1"/>
    <property type="molecule type" value="Genomic_DNA"/>
</dbReference>
<evidence type="ECO:0000313" key="2">
    <source>
        <dbReference type="Proteomes" id="UP000194225"/>
    </source>
</evidence>
<sequence length="89" mass="8861">MPAPSALVVTLAVPPERVPVKVGPPLMTKVTVPVGVPAPGATGATVAVKVTDCPTTDGSGDEMTVVVVSAGSTVWVSVSLEPVWFASPP</sequence>
<accession>A0ABX3XNP7</accession>
<name>A0ABX3XNP7_STRPT</name>
<gene>
    <name evidence="1" type="ORF">BG653_06109</name>
</gene>
<comment type="caution">
    <text evidence="1">The sequence shown here is derived from an EMBL/GenBank/DDBJ whole genome shotgun (WGS) entry which is preliminary data.</text>
</comment>
<organism evidence="1 2">
    <name type="scientific">Streptomyces platensis</name>
    <dbReference type="NCBI Taxonomy" id="58346"/>
    <lineage>
        <taxon>Bacteria</taxon>
        <taxon>Bacillati</taxon>
        <taxon>Actinomycetota</taxon>
        <taxon>Actinomycetes</taxon>
        <taxon>Kitasatosporales</taxon>
        <taxon>Streptomycetaceae</taxon>
        <taxon>Streptomyces</taxon>
    </lineage>
</organism>
<keyword evidence="2" id="KW-1185">Reference proteome</keyword>
<dbReference type="Proteomes" id="UP000194225">
    <property type="component" value="Unassembled WGS sequence"/>
</dbReference>
<proteinExistence type="predicted"/>
<reference evidence="1 2" key="1">
    <citation type="submission" date="2016-09" db="EMBL/GenBank/DDBJ databases">
        <title>Streptomyces platensis DSM40041, a candidate organism with high potential of specific P450 cytochromes.</title>
        <authorList>
            <person name="Grumaz C."/>
            <person name="Vainshtein Y."/>
            <person name="Kirstahler P."/>
            <person name="Sohn K."/>
        </authorList>
    </citation>
    <scope>NUCLEOTIDE SEQUENCE [LARGE SCALE GENOMIC DNA]</scope>
    <source>
        <strain evidence="1 2">DSM 40041</strain>
    </source>
</reference>
<evidence type="ECO:0000313" key="1">
    <source>
        <dbReference type="EMBL" id="OSY38400.1"/>
    </source>
</evidence>
<protein>
    <submittedName>
        <fullName evidence="1">Uncharacterized protein</fullName>
    </submittedName>
</protein>